<dbReference type="EMBL" id="CAXLJM020000066">
    <property type="protein sequence ID" value="CAL8121748.1"/>
    <property type="molecule type" value="Genomic_DNA"/>
</dbReference>
<evidence type="ECO:0000256" key="7">
    <source>
        <dbReference type="SAM" id="Phobius"/>
    </source>
</evidence>
<feature type="transmembrane region" description="Helical" evidence="7">
    <location>
        <begin position="226"/>
        <end position="252"/>
    </location>
</feature>
<evidence type="ECO:0000313" key="8">
    <source>
        <dbReference type="EMBL" id="CAL8121748.1"/>
    </source>
</evidence>
<evidence type="ECO:0000256" key="6">
    <source>
        <dbReference type="SAM" id="MobiDB-lite"/>
    </source>
</evidence>
<sequence length="324" mass="35982">MQLSELSTFSNPYTGSTAPNHRRKKFIKEEIELRDRAESDISPYWKILTLLSYLMTAIGGITTSISIGSLLAAFHNNCVLYGRLTMRGLDEVAASGNRTLYEENIANESYGLLADCTYCEYCSAASTVVGTALGCMFFQCGRGGVTGKSLTKSWIIVPPALVLNLVFFILSIVTFAKTIGGLSFFCNNLRSETYTGEQSNITTCLEILSFHFPDDVYNTNLYLDYILAQVGASLTFLGWLISLFILILRCFIPVDFVVYGRRLYEVRSSDADQSRPLIEARNKVGWDEDIVTSTSSTEFSENGDKSIATTSFTNKKVSSYKKLT</sequence>
<gene>
    <name evidence="8" type="ORF">ODALV1_LOCUS19520</name>
</gene>
<feature type="transmembrane region" description="Helical" evidence="7">
    <location>
        <begin position="50"/>
        <end position="74"/>
    </location>
</feature>
<comment type="subcellular location">
    <subcellularLocation>
        <location evidence="1">Membrane</location>
        <topology evidence="1">Multi-pass membrane protein</topology>
    </subcellularLocation>
</comment>
<proteinExistence type="inferred from homology"/>
<keyword evidence="4 7" id="KW-0472">Membrane</keyword>
<dbReference type="Proteomes" id="UP001642540">
    <property type="component" value="Unassembled WGS sequence"/>
</dbReference>
<dbReference type="PANTHER" id="PTHR31872">
    <property type="entry name" value="TRANSMEMBRANE PROTEIN 179"/>
    <property type="match status" value="1"/>
</dbReference>
<dbReference type="PANTHER" id="PTHR31872:SF4">
    <property type="entry name" value="TRANSMEMBRANE PROTEIN 179"/>
    <property type="match status" value="1"/>
</dbReference>
<dbReference type="InterPro" id="IPR059010">
    <property type="entry name" value="TMEM179-179B"/>
</dbReference>
<dbReference type="InterPro" id="IPR029673">
    <property type="entry name" value="TMEM179"/>
</dbReference>
<feature type="transmembrane region" description="Helical" evidence="7">
    <location>
        <begin position="154"/>
        <end position="175"/>
    </location>
</feature>
<keyword evidence="3 7" id="KW-1133">Transmembrane helix</keyword>
<feature type="region of interest" description="Disordered" evidence="6">
    <location>
        <begin position="1"/>
        <end position="20"/>
    </location>
</feature>
<name>A0ABP1R9V1_9HEXA</name>
<keyword evidence="9" id="KW-1185">Reference proteome</keyword>
<evidence type="ECO:0000256" key="5">
    <source>
        <dbReference type="ARBA" id="ARBA00093776"/>
    </source>
</evidence>
<evidence type="ECO:0000256" key="2">
    <source>
        <dbReference type="ARBA" id="ARBA00022692"/>
    </source>
</evidence>
<reference evidence="8 9" key="1">
    <citation type="submission" date="2024-08" db="EMBL/GenBank/DDBJ databases">
        <authorList>
            <person name="Cucini C."/>
            <person name="Frati F."/>
        </authorList>
    </citation>
    <scope>NUCLEOTIDE SEQUENCE [LARGE SCALE GENOMIC DNA]</scope>
</reference>
<evidence type="ECO:0000256" key="3">
    <source>
        <dbReference type="ARBA" id="ARBA00022989"/>
    </source>
</evidence>
<comment type="caution">
    <text evidence="8">The sequence shown here is derived from an EMBL/GenBank/DDBJ whole genome shotgun (WGS) entry which is preliminary data.</text>
</comment>
<evidence type="ECO:0000313" key="9">
    <source>
        <dbReference type="Proteomes" id="UP001642540"/>
    </source>
</evidence>
<organism evidence="8 9">
    <name type="scientific">Orchesella dallaii</name>
    <dbReference type="NCBI Taxonomy" id="48710"/>
    <lineage>
        <taxon>Eukaryota</taxon>
        <taxon>Metazoa</taxon>
        <taxon>Ecdysozoa</taxon>
        <taxon>Arthropoda</taxon>
        <taxon>Hexapoda</taxon>
        <taxon>Collembola</taxon>
        <taxon>Entomobryomorpha</taxon>
        <taxon>Entomobryoidea</taxon>
        <taxon>Orchesellidae</taxon>
        <taxon>Orchesellinae</taxon>
        <taxon>Orchesella</taxon>
    </lineage>
</organism>
<protein>
    <submittedName>
        <fullName evidence="8">Uncharacterized protein</fullName>
    </submittedName>
</protein>
<feature type="compositionally biased region" description="Polar residues" evidence="6">
    <location>
        <begin position="1"/>
        <end position="19"/>
    </location>
</feature>
<evidence type="ECO:0000256" key="1">
    <source>
        <dbReference type="ARBA" id="ARBA00004141"/>
    </source>
</evidence>
<evidence type="ECO:0000256" key="4">
    <source>
        <dbReference type="ARBA" id="ARBA00023136"/>
    </source>
</evidence>
<dbReference type="Pfam" id="PF26158">
    <property type="entry name" value="Claudin_TMEM179-179B"/>
    <property type="match status" value="1"/>
</dbReference>
<keyword evidence="2 7" id="KW-0812">Transmembrane</keyword>
<comment type="similarity">
    <text evidence="5">Belongs to the TMEM179 family.</text>
</comment>
<accession>A0ABP1R9V1</accession>